<comment type="caution">
    <text evidence="1">The sequence shown here is derived from an EMBL/GenBank/DDBJ whole genome shotgun (WGS) entry which is preliminary data.</text>
</comment>
<dbReference type="EMBL" id="CM042037">
    <property type="protein sequence ID" value="KAI3742357.1"/>
    <property type="molecule type" value="Genomic_DNA"/>
</dbReference>
<gene>
    <name evidence="1" type="ORF">L1987_60037</name>
</gene>
<proteinExistence type="predicted"/>
<organism evidence="1 2">
    <name type="scientific">Smallanthus sonchifolius</name>
    <dbReference type="NCBI Taxonomy" id="185202"/>
    <lineage>
        <taxon>Eukaryota</taxon>
        <taxon>Viridiplantae</taxon>
        <taxon>Streptophyta</taxon>
        <taxon>Embryophyta</taxon>
        <taxon>Tracheophyta</taxon>
        <taxon>Spermatophyta</taxon>
        <taxon>Magnoliopsida</taxon>
        <taxon>eudicotyledons</taxon>
        <taxon>Gunneridae</taxon>
        <taxon>Pentapetalae</taxon>
        <taxon>asterids</taxon>
        <taxon>campanulids</taxon>
        <taxon>Asterales</taxon>
        <taxon>Asteraceae</taxon>
        <taxon>Asteroideae</taxon>
        <taxon>Heliantheae alliance</taxon>
        <taxon>Millerieae</taxon>
        <taxon>Smallanthus</taxon>
    </lineage>
</organism>
<name>A0ACB9D703_9ASTR</name>
<evidence type="ECO:0000313" key="2">
    <source>
        <dbReference type="Proteomes" id="UP001056120"/>
    </source>
</evidence>
<evidence type="ECO:0000313" key="1">
    <source>
        <dbReference type="EMBL" id="KAI3742357.1"/>
    </source>
</evidence>
<keyword evidence="2" id="KW-1185">Reference proteome</keyword>
<dbReference type="Proteomes" id="UP001056120">
    <property type="component" value="Linkage Group LG20"/>
</dbReference>
<sequence>MDSLSLSVRGKSKAAQDPKPKKVDARTPKSGASKQNLEEGASAGSVEMQATTGLQRTGIVIGSKKRKKDDERSQVPSTTGKQKRYDKGVEKFLDLEPERPATTGIVIAHKKSRKDDERSQEPSTTGNKKRYDKGIVKYFDLEPERPATTGKKRKKDEDDEAMPKKNLNLMGRIKTYSSQVEGDTNKDL</sequence>
<protein>
    <submittedName>
        <fullName evidence="1">Uncharacterized protein</fullName>
    </submittedName>
</protein>
<accession>A0ACB9D703</accession>
<reference evidence="2" key="1">
    <citation type="journal article" date="2022" name="Mol. Ecol. Resour.">
        <title>The genomes of chicory, endive, great burdock and yacon provide insights into Asteraceae palaeo-polyploidization history and plant inulin production.</title>
        <authorList>
            <person name="Fan W."/>
            <person name="Wang S."/>
            <person name="Wang H."/>
            <person name="Wang A."/>
            <person name="Jiang F."/>
            <person name="Liu H."/>
            <person name="Zhao H."/>
            <person name="Xu D."/>
            <person name="Zhang Y."/>
        </authorList>
    </citation>
    <scope>NUCLEOTIDE SEQUENCE [LARGE SCALE GENOMIC DNA]</scope>
    <source>
        <strain evidence="2">cv. Yunnan</strain>
    </source>
</reference>
<reference evidence="1 2" key="2">
    <citation type="journal article" date="2022" name="Mol. Ecol. Resour.">
        <title>The genomes of chicory, endive, great burdock and yacon provide insights into Asteraceae paleo-polyploidization history and plant inulin production.</title>
        <authorList>
            <person name="Fan W."/>
            <person name="Wang S."/>
            <person name="Wang H."/>
            <person name="Wang A."/>
            <person name="Jiang F."/>
            <person name="Liu H."/>
            <person name="Zhao H."/>
            <person name="Xu D."/>
            <person name="Zhang Y."/>
        </authorList>
    </citation>
    <scope>NUCLEOTIDE SEQUENCE [LARGE SCALE GENOMIC DNA]</scope>
    <source>
        <strain evidence="2">cv. Yunnan</strain>
        <tissue evidence="1">Leaves</tissue>
    </source>
</reference>